<evidence type="ECO:0000256" key="1">
    <source>
        <dbReference type="ARBA" id="ARBA00004123"/>
    </source>
</evidence>
<dbReference type="EMBL" id="JAWIZZ010000031">
    <property type="protein sequence ID" value="KAK5781763.1"/>
    <property type="molecule type" value="Genomic_DNA"/>
</dbReference>
<evidence type="ECO:0000256" key="4">
    <source>
        <dbReference type="ARBA" id="ARBA00023015"/>
    </source>
</evidence>
<evidence type="ECO:0000256" key="3">
    <source>
        <dbReference type="ARBA" id="ARBA00019622"/>
    </source>
</evidence>
<keyword evidence="11" id="KW-1185">Reference proteome</keyword>
<gene>
    <name evidence="10" type="ORF">RI543_000949</name>
</gene>
<evidence type="ECO:0000256" key="7">
    <source>
        <dbReference type="ARBA" id="ARBA00032010"/>
    </source>
</evidence>
<keyword evidence="6" id="KW-0539">Nucleus</keyword>
<dbReference type="InterPro" id="IPR019035">
    <property type="entry name" value="Mediator_Med12"/>
</dbReference>
<name>A0AAN7WJ29_9SACH</name>
<evidence type="ECO:0000256" key="2">
    <source>
        <dbReference type="ARBA" id="ARBA00010289"/>
    </source>
</evidence>
<feature type="compositionally biased region" description="Basic and acidic residues" evidence="8">
    <location>
        <begin position="12"/>
        <end position="22"/>
    </location>
</feature>
<dbReference type="GO" id="GO:0006357">
    <property type="term" value="P:regulation of transcription by RNA polymerase II"/>
    <property type="evidence" value="ECO:0007669"/>
    <property type="project" value="InterPro"/>
</dbReference>
<dbReference type="PANTHER" id="PTHR46567:SF1">
    <property type="entry name" value="MEDIATOR OF RNA POLYMERASE II TRANSCRIPTION SUBUNIT 12"/>
    <property type="match status" value="1"/>
</dbReference>
<organism evidence="10 11">
    <name type="scientific">Arxiozyma heterogenica</name>
    <dbReference type="NCBI Taxonomy" id="278026"/>
    <lineage>
        <taxon>Eukaryota</taxon>
        <taxon>Fungi</taxon>
        <taxon>Dikarya</taxon>
        <taxon>Ascomycota</taxon>
        <taxon>Saccharomycotina</taxon>
        <taxon>Saccharomycetes</taxon>
        <taxon>Saccharomycetales</taxon>
        <taxon>Saccharomycetaceae</taxon>
        <taxon>Arxiozyma</taxon>
    </lineage>
</organism>
<dbReference type="Pfam" id="PF09497">
    <property type="entry name" value="Med12"/>
    <property type="match status" value="1"/>
</dbReference>
<dbReference type="SMART" id="SM01281">
    <property type="entry name" value="Med12"/>
    <property type="match status" value="1"/>
</dbReference>
<proteinExistence type="inferred from homology"/>
<comment type="caution">
    <text evidence="10">The sequence shown here is derived from an EMBL/GenBank/DDBJ whole genome shotgun (WGS) entry which is preliminary data.</text>
</comment>
<evidence type="ECO:0000313" key="10">
    <source>
        <dbReference type="EMBL" id="KAK5781763.1"/>
    </source>
</evidence>
<reference evidence="11" key="1">
    <citation type="submission" date="2023-07" db="EMBL/GenBank/DDBJ databases">
        <title>A draft genome of Kazachstania heterogenica Y-27499.</title>
        <authorList>
            <person name="Donic C."/>
            <person name="Kralova J.S."/>
            <person name="Fidel L."/>
            <person name="Ben-Dor S."/>
            <person name="Jung S."/>
        </authorList>
    </citation>
    <scope>NUCLEOTIDE SEQUENCE [LARGE SCALE GENOMIC DNA]</scope>
    <source>
        <strain evidence="11">Y27499</strain>
    </source>
</reference>
<feature type="region of interest" description="Disordered" evidence="8">
    <location>
        <begin position="1"/>
        <end position="22"/>
    </location>
</feature>
<evidence type="ECO:0000256" key="6">
    <source>
        <dbReference type="ARBA" id="ARBA00023242"/>
    </source>
</evidence>
<comment type="similarity">
    <text evidence="2">Belongs to the Mediator complex subunit 12 family.</text>
</comment>
<keyword evidence="5" id="KW-0804">Transcription</keyword>
<sequence length="1578" mass="185362">MSPRKYLLTPPEELHPYLPHRDSNTDLFNEDDRITTDIYPDFKPWRHDSEEDEILLNFVSKGYYVSSKVNFESISARSSLHTSLPKLSDHLSKQFSKILQIREQQINKIPATTLNLKLESYQSSNHVLPDKSTNKNGLFLINPLAGPYFQLPSRVTLTDNKKEKWLQDLSSPYASLSKTSEFIPHGLKKKQVLEQCYIKNIPIRRAIWLIKCCYSIEAQNLKIKHANSQQKYNNNNLSLFSNESVVENCKEHCILYKEWTDAFVFILERLIFEMKQVYNDSNKLKKWKLDIFYFLKLLGNCYTLNLLDRQIFFHWLIEFIAKLENFEFLPLTLHILLLFWNDMTKYSNKISDNIYDNSNSFLVSKIADSLLGKYYSISRSKSMITDEKYIVNDIKKNNKVKNSLLKIISQLICKLFQDQCLEIFLFQSSSWELYKPCLYEIINKLKNQETKLDIQKKLELISYRNDMFKNNSLLNFNYLSTTNDQNKNISSNNTMSNNNHIEMLINKSSLSNSFPHLDLKNIFKPLTSQPHIRIINIPNIDVEFLKQLDGIQADFDWPQYVEQNPLQVSQVLQLILWSIHPSRKSHYESNQLVTKILLLQINLLTEKIPEYEIEDVIWSLIFQIGKLSKYNIKKNINLLALYQLLNILNTYGMIKVPTYIRKLISSGIMYLHDSNDKFFHVSLLINLKISPLMKSQYNMVLRNVMEYEPYYYEKYNFDKLVKSVEAKIDILLKHDKDPKVSLNDLPMSGKIMLGEWYLNYLCSKEVFESVDKHMLTHNFKILCLDLKVTQLFYKWIEFIVYHQLLVDVETLETLVNILLNYQMIFAQFINDHILFTKTLIYLYCNVFKKKNPESYNLITLMPFWKFFMQNFTVVLAIDDDLRTELQNVYEEEKTKLEKLEKNKSYVNLLYAKLNLSQETNFENVILNYTKMFQTNIKLLVSTNSSLENSNNNIKHSESRRIARLNLLLLMNANARDYNKFMSIFLKRKYFDNQGLITLICEKLLTLDQVRRILGAEKLLELYALQYESPECYIFFETQKKEYLKTKFELILTSCLENLPKYYCLFIQLISDFGSNPKMLVTSSRILSKLLSSGVYKSEKIVKDLLSYGRENIFFYNEDYISETESEEENSVIGLEENESIHISDRTSQQHKLNILDAYKGYNLLDFSNLWIFQGLTNYYIEELKKESNTNFNKDIKALIFGIFEYTDYNELCSNIFDTIEEVETMKLIVNIMEEHFFKKFLEINIAGDIPPSKYLLIIIQLITSLFKKISHITSTQLELYRPLFAVLTQAFTKLCVLETQQLNKVENVINVIMKIFTIHQTSIYQYIVEDLQDKRLKDSTIKFIENVFQLFETTSLPLRLKLIIYDILSSLKAYCIYVSSTVVDPYTKTHNELNKTNSMSLIKSSSFVSSPFIRSPSPFNSDNNKGSIQFNNSPTYTSIKLKKNSSDTQLNRNSTYSLGATRFEIPQVLLDLPPFQVSSFTPKYNNSTQNRNDETKILDLGIKYIDLSDASSIQGWNDNNNNQWYIYDKSKHVYVCQLQNEPYNNINNYQSPGETYSLNNSCFNLTLFDASLDNKNPN</sequence>
<keyword evidence="4" id="KW-0805">Transcription regulation</keyword>
<evidence type="ECO:0000259" key="9">
    <source>
        <dbReference type="SMART" id="SM01281"/>
    </source>
</evidence>
<dbReference type="Proteomes" id="UP001306508">
    <property type="component" value="Unassembled WGS sequence"/>
</dbReference>
<dbReference type="PANTHER" id="PTHR46567">
    <property type="entry name" value="MEDIATOR OF RNA POLYMERASE II TRANSCRIPTION SUBUNIT 12"/>
    <property type="match status" value="1"/>
</dbReference>
<protein>
    <recommendedName>
        <fullName evidence="3">Mediator of RNA polymerase II transcription subunit 12</fullName>
    </recommendedName>
    <alternativeName>
        <fullName evidence="7">Mediator complex subunit 12</fullName>
    </alternativeName>
</protein>
<feature type="domain" description="Mediator complex subunit Med12" evidence="9">
    <location>
        <begin position="148"/>
        <end position="211"/>
    </location>
</feature>
<accession>A0AAN7WJ29</accession>
<evidence type="ECO:0000256" key="8">
    <source>
        <dbReference type="SAM" id="MobiDB-lite"/>
    </source>
</evidence>
<dbReference type="GO" id="GO:0003712">
    <property type="term" value="F:transcription coregulator activity"/>
    <property type="evidence" value="ECO:0007669"/>
    <property type="project" value="InterPro"/>
</dbReference>
<evidence type="ECO:0000313" key="11">
    <source>
        <dbReference type="Proteomes" id="UP001306508"/>
    </source>
</evidence>
<evidence type="ECO:0000256" key="5">
    <source>
        <dbReference type="ARBA" id="ARBA00023163"/>
    </source>
</evidence>
<comment type="subcellular location">
    <subcellularLocation>
        <location evidence="1">Nucleus</location>
    </subcellularLocation>
</comment>
<dbReference type="GO" id="GO:0016592">
    <property type="term" value="C:mediator complex"/>
    <property type="evidence" value="ECO:0007669"/>
    <property type="project" value="InterPro"/>
</dbReference>